<name>A0ACB9M7S4_9MYRT</name>
<accession>A0ACB9M7S4</accession>
<dbReference type="EMBL" id="CM042889">
    <property type="protein sequence ID" value="KAI4320262.1"/>
    <property type="molecule type" value="Genomic_DNA"/>
</dbReference>
<evidence type="ECO:0000313" key="2">
    <source>
        <dbReference type="Proteomes" id="UP001057402"/>
    </source>
</evidence>
<gene>
    <name evidence="1" type="ORF">MLD38_033762</name>
</gene>
<protein>
    <submittedName>
        <fullName evidence="1">Uncharacterized protein</fullName>
    </submittedName>
</protein>
<dbReference type="Proteomes" id="UP001057402">
    <property type="component" value="Chromosome 10"/>
</dbReference>
<evidence type="ECO:0000313" key="1">
    <source>
        <dbReference type="EMBL" id="KAI4320262.1"/>
    </source>
</evidence>
<comment type="caution">
    <text evidence="1">The sequence shown here is derived from an EMBL/GenBank/DDBJ whole genome shotgun (WGS) entry which is preliminary data.</text>
</comment>
<sequence length="646" mass="72881">MEGGGWDDDRVASNPRKRKNHPSSSSSSSSPGAFYHRHTPQQTQRLEEYFKECPHPDEQQRNMLSQELGMEPRQVKFWFQNKRTQTKSQTERADNAILRAENERIKAENLAMREALQDMNCPTCGGPPFAKERKLVREQLQLENAQLKEEHEYISHVVVKYLGRPIPALLKHPPGLLNAPTFPDRNDGKPRYHGNMLPPTLPSEAPATPKQFTEDSIIDMERKITAETTNGALEELIKLLRINEPLWIKSVVDGRYILARESYQNMFARPYHFKIASSRIESSKDTRLVPMKADDLAYVFINVSKWADMFHTLVAEARTVQVIEDGKSGRHHDHLQLVNARMHVLSPLVPPREFLFFRHCHRIDAGSWIIVDVSFDDPKLDVPPNRAWRLPSGCLIQDKPNGFSKVTWVEHVEVDDRNQTHKLFRDVVGGGLAYGAPRWTTTLQRMCDRLLCLSGDVSTPGTGGVVVSPATKKSMMNLTDRMMRNFCSILSMTGKQDFPNLSHVNSGVRLGVQKAGAEFGQPTGKVINAVTSLWLPFTRDHLFNFFCNDNLRHQWDVLCACVPAHLIARFPTGNHATPGNSISIIQPGISTESMVMIQETCTDSVVSHIVYTPVNTKEINAVLTVNTLISTTVQSIKAALKCPTME</sequence>
<organism evidence="1 2">
    <name type="scientific">Melastoma candidum</name>
    <dbReference type="NCBI Taxonomy" id="119954"/>
    <lineage>
        <taxon>Eukaryota</taxon>
        <taxon>Viridiplantae</taxon>
        <taxon>Streptophyta</taxon>
        <taxon>Embryophyta</taxon>
        <taxon>Tracheophyta</taxon>
        <taxon>Spermatophyta</taxon>
        <taxon>Magnoliopsida</taxon>
        <taxon>eudicotyledons</taxon>
        <taxon>Gunneridae</taxon>
        <taxon>Pentapetalae</taxon>
        <taxon>rosids</taxon>
        <taxon>malvids</taxon>
        <taxon>Myrtales</taxon>
        <taxon>Melastomataceae</taxon>
        <taxon>Melastomatoideae</taxon>
        <taxon>Melastomateae</taxon>
        <taxon>Melastoma</taxon>
    </lineage>
</organism>
<reference evidence="2" key="1">
    <citation type="journal article" date="2023" name="Front. Plant Sci.">
        <title>Chromosomal-level genome assembly of Melastoma candidum provides insights into trichome evolution.</title>
        <authorList>
            <person name="Zhong Y."/>
            <person name="Wu W."/>
            <person name="Sun C."/>
            <person name="Zou P."/>
            <person name="Liu Y."/>
            <person name="Dai S."/>
            <person name="Zhou R."/>
        </authorList>
    </citation>
    <scope>NUCLEOTIDE SEQUENCE [LARGE SCALE GENOMIC DNA]</scope>
</reference>
<proteinExistence type="predicted"/>
<keyword evidence="2" id="KW-1185">Reference proteome</keyword>